<proteinExistence type="predicted"/>
<comment type="caution">
    <text evidence="2">The sequence shown here is derived from an EMBL/GenBank/DDBJ whole genome shotgun (WGS) entry which is preliminary data.</text>
</comment>
<dbReference type="Gene3D" id="3.50.50.60">
    <property type="entry name" value="FAD/NAD(P)-binding domain"/>
    <property type="match status" value="1"/>
</dbReference>
<keyword evidence="3" id="KW-1185">Reference proteome</keyword>
<dbReference type="InterPro" id="IPR016195">
    <property type="entry name" value="Pol/histidinol_Pase-like"/>
</dbReference>
<dbReference type="SUPFAM" id="SSF51905">
    <property type="entry name" value="FAD/NAD(P)-binding domain"/>
    <property type="match status" value="1"/>
</dbReference>
<dbReference type="AlphaFoldDB" id="A0A8H3ZFW0"/>
<evidence type="ECO:0000313" key="3">
    <source>
        <dbReference type="Proteomes" id="UP000434172"/>
    </source>
</evidence>
<dbReference type="SUPFAM" id="SSF89550">
    <property type="entry name" value="PHP domain-like"/>
    <property type="match status" value="1"/>
</dbReference>
<accession>A0A8H3ZFW0</accession>
<sequence>MKTLSDEELTNLAGNYFAPKGLYRHTKGLPFLGSLECNTKTLIAGQWTELFVEYTVGASGLADGAWIKGTFKFYSDWALFQTSDPKEDNYVSVEYTPGPLHEGQTAATVQSLAVRFDQKGHERPFQKAIIVDIVDGYMNPGDKITVRIGDRRWGSRGTRVKTFVEDKFLMRWYIDPVGTSRFAPIKPDIAFPIKSGPVARFKTTTPRVVRPGVPVPLHVHTEDIWGNATADLGNLKAEVKLIKGWTVVNDTYELVKDGDYDLIVAVIDGKGAVIATATDYISVDASLPIPRPLYSDLHVHSDDTVGTNSTTYNFSYAKEIAGLDVVGYTANDFNITQEKWEHTLEIIKGVNSPGEFVVFPGTEWCGNSAAGGDHNVVFLDDPKTSQPEFPFDKKGNVARSFEWNEDGPAELTPGAWPLDEVYATYAHSPESHLLIPHVGGRRCNLAWHHPQLERLLEIGSAWGLFEWLLRDAVKRGWKLGVSANSDEHRGRCGGGVPGTAVFGTKGGLTGVLADKLERGEVAKALRARRTFATTGERLVGIVRTDNGHLQGDDVSVKDNEELVLRYSFFGAGGYSSIEAWDASGRIFHRDLQKEAETHATASTPRKIRVTWGGARVYDRYREAVWHGSILLPGAVISHVRPFGGVLHNAEDEITQLSQNQVVFETRTSGDFDGVDIFLDDTSGIPSTISVSGHLGGYVKVGDALKGNPHNPQPRFNLVATAKDLTQEGGVRDDIVGGADLFVSIDGLLDVRLPKRVEGSFTVKAESGSGGDRVVYFRSTTQTGFSVNGTAPSSKNPIGNPSFPGSTTTGGLNWLGFDIAEFNHITILAYNLAVGGATTDNALIPTYTEGIATYVDQVNTFYDAYVHQETPWSWDDVLIGIWIANNPLLRTDSAPSSNASIAIVGGGIPGLATALMLDSVGVHNWEIIEASDRVGGRFRTVFVGDMEEFAEMGLMRLPYQVTYKSDNSTHAYSDHCMTFQLADVLDRMNENDEKYRIDFIPWIQHHPNELLAFGTGRHPDGRVPSRAEIAKDPSLGAPPVMTSAECNNTKKEMNNVLKIETLIKEIQADIWGAHKQSLLRNRLNADENVTDAIWTSTDYDVIWDEMVHNYNLALDGSDDTLGVTEWKCVDKGFNRMSDACIPHASDRLILNRKIRKLVPVHDEAGNSRTRLPWYPGAANRTFESKDYDYTSMAVPLTMTRLGRRSSVLSRVWIERIRTRSHHTLSWRRME</sequence>
<name>A0A8H3ZFW0_9PEZI</name>
<evidence type="ECO:0000313" key="2">
    <source>
        <dbReference type="EMBL" id="KAF0318204.1"/>
    </source>
</evidence>
<dbReference type="Pfam" id="PF01593">
    <property type="entry name" value="Amino_oxidase"/>
    <property type="match status" value="1"/>
</dbReference>
<evidence type="ECO:0000259" key="1">
    <source>
        <dbReference type="Pfam" id="PF01593"/>
    </source>
</evidence>
<dbReference type="EMBL" id="WOWK01000114">
    <property type="protein sequence ID" value="KAF0318204.1"/>
    <property type="molecule type" value="Genomic_DNA"/>
</dbReference>
<dbReference type="InterPro" id="IPR036188">
    <property type="entry name" value="FAD/NAD-bd_sf"/>
</dbReference>
<dbReference type="OrthoDB" id="4652505at2759"/>
<organism evidence="2 3">
    <name type="scientific">Colletotrichum asianum</name>
    <dbReference type="NCBI Taxonomy" id="702518"/>
    <lineage>
        <taxon>Eukaryota</taxon>
        <taxon>Fungi</taxon>
        <taxon>Dikarya</taxon>
        <taxon>Ascomycota</taxon>
        <taxon>Pezizomycotina</taxon>
        <taxon>Sordariomycetes</taxon>
        <taxon>Hypocreomycetidae</taxon>
        <taxon>Glomerellales</taxon>
        <taxon>Glomerellaceae</taxon>
        <taxon>Colletotrichum</taxon>
        <taxon>Colletotrichum gloeosporioides species complex</taxon>
    </lineage>
</organism>
<reference evidence="2 3" key="1">
    <citation type="submission" date="2019-12" db="EMBL/GenBank/DDBJ databases">
        <title>A genome sequence resource for the geographically widespread anthracnose pathogen Colletotrichum asianum.</title>
        <authorList>
            <person name="Meng Y."/>
        </authorList>
    </citation>
    <scope>NUCLEOTIDE SEQUENCE [LARGE SCALE GENOMIC DNA]</scope>
    <source>
        <strain evidence="2 3">ICMP 18580</strain>
    </source>
</reference>
<gene>
    <name evidence="2" type="ORF">GQ607_014572</name>
</gene>
<protein>
    <recommendedName>
        <fullName evidence="1">Amine oxidase domain-containing protein</fullName>
    </recommendedName>
</protein>
<dbReference type="InterPro" id="IPR002937">
    <property type="entry name" value="Amino_oxidase"/>
</dbReference>
<feature type="domain" description="Amine oxidase" evidence="1">
    <location>
        <begin position="908"/>
        <end position="1011"/>
    </location>
</feature>
<dbReference type="GO" id="GO:0016491">
    <property type="term" value="F:oxidoreductase activity"/>
    <property type="evidence" value="ECO:0007669"/>
    <property type="project" value="InterPro"/>
</dbReference>
<dbReference type="Gene3D" id="3.20.20.140">
    <property type="entry name" value="Metal-dependent hydrolases"/>
    <property type="match status" value="1"/>
</dbReference>
<dbReference type="Proteomes" id="UP000434172">
    <property type="component" value="Unassembled WGS sequence"/>
</dbReference>